<dbReference type="GO" id="GO:0030288">
    <property type="term" value="C:outer membrane-bounded periplasmic space"/>
    <property type="evidence" value="ECO:0007669"/>
    <property type="project" value="TreeGrafter"/>
</dbReference>
<gene>
    <name evidence="3" type="ORF">FZD51_24530</name>
</gene>
<dbReference type="RefSeq" id="WP_148977072.1">
    <property type="nucleotide sequence ID" value="NZ_VTER01000020.1"/>
</dbReference>
<dbReference type="SUPFAM" id="SSF53187">
    <property type="entry name" value="Zn-dependent exopeptidases"/>
    <property type="match status" value="1"/>
</dbReference>
<dbReference type="Gene3D" id="3.10.350.10">
    <property type="entry name" value="LysM domain"/>
    <property type="match status" value="1"/>
</dbReference>
<protein>
    <submittedName>
        <fullName evidence="3">LysM peptidoglycan-binding domain-containing protein</fullName>
    </submittedName>
</protein>
<dbReference type="GO" id="GO:0008745">
    <property type="term" value="F:N-acetylmuramoyl-L-alanine amidase activity"/>
    <property type="evidence" value="ECO:0007669"/>
    <property type="project" value="InterPro"/>
</dbReference>
<dbReference type="PANTHER" id="PTHR30404:SF0">
    <property type="entry name" value="N-ACETYLMURAMOYL-L-ALANINE AMIDASE AMIC"/>
    <property type="match status" value="1"/>
</dbReference>
<keyword evidence="1" id="KW-0378">Hydrolase</keyword>
<evidence type="ECO:0000259" key="2">
    <source>
        <dbReference type="PROSITE" id="PS51782"/>
    </source>
</evidence>
<accession>A0A5D4QRI9</accession>
<dbReference type="CDD" id="cd00118">
    <property type="entry name" value="LysM"/>
    <property type="match status" value="1"/>
</dbReference>
<comment type="caution">
    <text evidence="3">The sequence shown here is derived from an EMBL/GenBank/DDBJ whole genome shotgun (WGS) entry which is preliminary data.</text>
</comment>
<proteinExistence type="predicted"/>
<dbReference type="Proteomes" id="UP000322139">
    <property type="component" value="Unassembled WGS sequence"/>
</dbReference>
<dbReference type="InterPro" id="IPR018392">
    <property type="entry name" value="LysM"/>
</dbReference>
<dbReference type="Gene3D" id="3.40.630.40">
    <property type="entry name" value="Zn-dependent exopeptidases"/>
    <property type="match status" value="1"/>
</dbReference>
<dbReference type="SMART" id="SM00646">
    <property type="entry name" value="Ami_3"/>
    <property type="match status" value="1"/>
</dbReference>
<dbReference type="AlphaFoldDB" id="A0A5D4QRI9"/>
<evidence type="ECO:0000313" key="4">
    <source>
        <dbReference type="Proteomes" id="UP000322139"/>
    </source>
</evidence>
<dbReference type="EMBL" id="VTER01000020">
    <property type="protein sequence ID" value="TYS41020.1"/>
    <property type="molecule type" value="Genomic_DNA"/>
</dbReference>
<dbReference type="CDD" id="cd02696">
    <property type="entry name" value="MurNAc-LAA"/>
    <property type="match status" value="1"/>
</dbReference>
<sequence>MVKIFIDPGHGGADPGGAGSGLLEKNITLEIGTRVRSILLNEYQGVLVRMSRSGNQTVSLKQRTDTANSWGADFLLSLHVNAGGGTGYEDYTYPGIGAPTSTYQTIIHQEIIRQTSFADRGKKQANFHVLRESRMPALLTESGFIDNPADAAKLRKGSFLESIARGHANGIARAFNLRKKNKPVYHLVNAGETVYALSRRYGSPIQQIRSWNRLDSAYTIYPGQRLRVK</sequence>
<dbReference type="GO" id="GO:0009253">
    <property type="term" value="P:peptidoglycan catabolic process"/>
    <property type="evidence" value="ECO:0007669"/>
    <property type="project" value="InterPro"/>
</dbReference>
<name>A0A5D4QRI9_9BACI</name>
<dbReference type="Pfam" id="PF01520">
    <property type="entry name" value="Amidase_3"/>
    <property type="match status" value="1"/>
</dbReference>
<dbReference type="InterPro" id="IPR050695">
    <property type="entry name" value="N-acetylmuramoyl_amidase_3"/>
</dbReference>
<organism evidence="3 4">
    <name type="scientific">Bacillus infantis</name>
    <dbReference type="NCBI Taxonomy" id="324767"/>
    <lineage>
        <taxon>Bacteria</taxon>
        <taxon>Bacillati</taxon>
        <taxon>Bacillota</taxon>
        <taxon>Bacilli</taxon>
        <taxon>Bacillales</taxon>
        <taxon>Bacillaceae</taxon>
        <taxon>Bacillus</taxon>
    </lineage>
</organism>
<dbReference type="PANTHER" id="PTHR30404">
    <property type="entry name" value="N-ACETYLMURAMOYL-L-ALANINE AMIDASE"/>
    <property type="match status" value="1"/>
</dbReference>
<dbReference type="InterPro" id="IPR002508">
    <property type="entry name" value="MurNAc-LAA_cat"/>
</dbReference>
<dbReference type="InterPro" id="IPR036779">
    <property type="entry name" value="LysM_dom_sf"/>
</dbReference>
<evidence type="ECO:0000256" key="1">
    <source>
        <dbReference type="ARBA" id="ARBA00022801"/>
    </source>
</evidence>
<evidence type="ECO:0000313" key="3">
    <source>
        <dbReference type="EMBL" id="TYS41020.1"/>
    </source>
</evidence>
<dbReference type="SMART" id="SM00257">
    <property type="entry name" value="LysM"/>
    <property type="match status" value="1"/>
</dbReference>
<dbReference type="Pfam" id="PF01476">
    <property type="entry name" value="LysM"/>
    <property type="match status" value="1"/>
</dbReference>
<feature type="domain" description="LysM" evidence="2">
    <location>
        <begin position="184"/>
        <end position="228"/>
    </location>
</feature>
<dbReference type="SUPFAM" id="SSF54106">
    <property type="entry name" value="LysM domain"/>
    <property type="match status" value="1"/>
</dbReference>
<reference evidence="3 4" key="1">
    <citation type="submission" date="2019-08" db="EMBL/GenBank/DDBJ databases">
        <title>Bacillus genomes from the desert of Cuatro Cienegas, Coahuila.</title>
        <authorList>
            <person name="Olmedo-Alvarez G."/>
        </authorList>
    </citation>
    <scope>NUCLEOTIDE SEQUENCE [LARGE SCALE GENOMIC DNA]</scope>
    <source>
        <strain evidence="3 4">CH446_14T</strain>
    </source>
</reference>
<dbReference type="PROSITE" id="PS51782">
    <property type="entry name" value="LYSM"/>
    <property type="match status" value="1"/>
</dbReference>